<keyword evidence="1" id="KW-0175">Coiled coil</keyword>
<protein>
    <submittedName>
        <fullName evidence="2">Uncharacterized protein</fullName>
    </submittedName>
</protein>
<reference evidence="2" key="1">
    <citation type="journal article" date="2022" name="bioRxiv">
        <title>Sequencing and chromosome-scale assembly of the giantPleurodeles waltlgenome.</title>
        <authorList>
            <person name="Brown T."/>
            <person name="Elewa A."/>
            <person name="Iarovenko S."/>
            <person name="Subramanian E."/>
            <person name="Araus A.J."/>
            <person name="Petzold A."/>
            <person name="Susuki M."/>
            <person name="Suzuki K.-i.T."/>
            <person name="Hayashi T."/>
            <person name="Toyoda A."/>
            <person name="Oliveira C."/>
            <person name="Osipova E."/>
            <person name="Leigh N.D."/>
            <person name="Simon A."/>
            <person name="Yun M.H."/>
        </authorList>
    </citation>
    <scope>NUCLEOTIDE SEQUENCE</scope>
    <source>
        <strain evidence="2">20211129_DDA</strain>
        <tissue evidence="2">Liver</tissue>
    </source>
</reference>
<dbReference type="Proteomes" id="UP001066276">
    <property type="component" value="Chromosome 3_2"/>
</dbReference>
<proteinExistence type="predicted"/>
<dbReference type="EMBL" id="JANPWB010000006">
    <property type="protein sequence ID" value="KAJ1176552.1"/>
    <property type="molecule type" value="Genomic_DNA"/>
</dbReference>
<evidence type="ECO:0000313" key="2">
    <source>
        <dbReference type="EMBL" id="KAJ1176552.1"/>
    </source>
</evidence>
<keyword evidence="3" id="KW-1185">Reference proteome</keyword>
<evidence type="ECO:0000256" key="1">
    <source>
        <dbReference type="SAM" id="Coils"/>
    </source>
</evidence>
<comment type="caution">
    <text evidence="2">The sequence shown here is derived from an EMBL/GenBank/DDBJ whole genome shotgun (WGS) entry which is preliminary data.</text>
</comment>
<accession>A0AAV7TLE4</accession>
<dbReference type="Gene3D" id="3.30.70.1820">
    <property type="entry name" value="L1 transposable element, RRM domain"/>
    <property type="match status" value="1"/>
</dbReference>
<evidence type="ECO:0000313" key="3">
    <source>
        <dbReference type="Proteomes" id="UP001066276"/>
    </source>
</evidence>
<gene>
    <name evidence="2" type="ORF">NDU88_001826</name>
</gene>
<dbReference type="AlphaFoldDB" id="A0AAV7TLE4"/>
<name>A0AAV7TLE4_PLEWA</name>
<organism evidence="2 3">
    <name type="scientific">Pleurodeles waltl</name>
    <name type="common">Iberian ribbed newt</name>
    <dbReference type="NCBI Taxonomy" id="8319"/>
    <lineage>
        <taxon>Eukaryota</taxon>
        <taxon>Metazoa</taxon>
        <taxon>Chordata</taxon>
        <taxon>Craniata</taxon>
        <taxon>Vertebrata</taxon>
        <taxon>Euteleostomi</taxon>
        <taxon>Amphibia</taxon>
        <taxon>Batrachia</taxon>
        <taxon>Caudata</taxon>
        <taxon>Salamandroidea</taxon>
        <taxon>Salamandridae</taxon>
        <taxon>Pleurodelinae</taxon>
        <taxon>Pleurodeles</taxon>
    </lineage>
</organism>
<sequence>MTRAFLESLFFSLRDHLQGVKIDLLADMRDKRHDLDDVGEWITSLEDRDDASSEELERLQQEILQLQDQQLDLQAHMEDLENRSRQNNICIRSIPTETKGTDLHEYVTVLFTQVLGDPPETGIKLDRVHRVGAL</sequence>
<feature type="coiled-coil region" evidence="1">
    <location>
        <begin position="42"/>
        <end position="83"/>
    </location>
</feature>